<evidence type="ECO:0000256" key="1">
    <source>
        <dbReference type="ARBA" id="ARBA00004141"/>
    </source>
</evidence>
<feature type="transmembrane region" description="Helical" evidence="6">
    <location>
        <begin position="204"/>
        <end position="222"/>
    </location>
</feature>
<dbReference type="RefSeq" id="WP_163820781.1">
    <property type="nucleotide sequence ID" value="NZ_JAAGOB010000015.1"/>
</dbReference>
<evidence type="ECO:0000256" key="2">
    <source>
        <dbReference type="ARBA" id="ARBA00022448"/>
    </source>
</evidence>
<accession>A0A6N9YST9</accession>
<evidence type="ECO:0000256" key="6">
    <source>
        <dbReference type="SAM" id="Phobius"/>
    </source>
</evidence>
<dbReference type="GO" id="GO:0035435">
    <property type="term" value="P:phosphate ion transmembrane transport"/>
    <property type="evidence" value="ECO:0007669"/>
    <property type="project" value="TreeGrafter"/>
</dbReference>
<keyword evidence="8" id="KW-1185">Reference proteome</keyword>
<dbReference type="InterPro" id="IPR001204">
    <property type="entry name" value="Phos_transporter"/>
</dbReference>
<feature type="transmembrane region" description="Helical" evidence="6">
    <location>
        <begin position="34"/>
        <end position="55"/>
    </location>
</feature>
<dbReference type="PANTHER" id="PTHR11101">
    <property type="entry name" value="PHOSPHATE TRANSPORTER"/>
    <property type="match status" value="1"/>
</dbReference>
<reference evidence="7 8" key="1">
    <citation type="submission" date="2020-02" db="EMBL/GenBank/DDBJ databases">
        <authorList>
            <person name="Li X.-J."/>
            <person name="Feng X.-M."/>
        </authorList>
    </citation>
    <scope>NUCLEOTIDE SEQUENCE [LARGE SCALE GENOMIC DNA]</scope>
    <source>
        <strain evidence="7 8">CGMCC 4.7225</strain>
    </source>
</reference>
<evidence type="ECO:0000256" key="5">
    <source>
        <dbReference type="ARBA" id="ARBA00023136"/>
    </source>
</evidence>
<keyword evidence="2" id="KW-0813">Transport</keyword>
<feature type="transmembrane region" description="Helical" evidence="6">
    <location>
        <begin position="128"/>
        <end position="150"/>
    </location>
</feature>
<comment type="subcellular location">
    <subcellularLocation>
        <location evidence="1">Membrane</location>
        <topology evidence="1">Multi-pass membrane protein</topology>
    </subcellularLocation>
</comment>
<evidence type="ECO:0000256" key="4">
    <source>
        <dbReference type="ARBA" id="ARBA00022989"/>
    </source>
</evidence>
<evidence type="ECO:0000313" key="7">
    <source>
        <dbReference type="EMBL" id="NED97997.1"/>
    </source>
</evidence>
<keyword evidence="3 6" id="KW-0812">Transmembrane</keyword>
<keyword evidence="4 6" id="KW-1133">Transmembrane helix</keyword>
<dbReference type="Proteomes" id="UP000469185">
    <property type="component" value="Unassembled WGS sequence"/>
</dbReference>
<proteinExistence type="predicted"/>
<comment type="caution">
    <text evidence="7">The sequence shown here is derived from an EMBL/GenBank/DDBJ whole genome shotgun (WGS) entry which is preliminary data.</text>
</comment>
<dbReference type="PANTHER" id="PTHR11101:SF80">
    <property type="entry name" value="PHOSPHATE TRANSPORTER"/>
    <property type="match status" value="1"/>
</dbReference>
<dbReference type="Pfam" id="PF01384">
    <property type="entry name" value="PHO4"/>
    <property type="match status" value="2"/>
</dbReference>
<dbReference type="GO" id="GO:0005315">
    <property type="term" value="F:phosphate transmembrane transporter activity"/>
    <property type="evidence" value="ECO:0007669"/>
    <property type="project" value="InterPro"/>
</dbReference>
<feature type="transmembrane region" description="Helical" evidence="6">
    <location>
        <begin position="76"/>
        <end position="95"/>
    </location>
</feature>
<dbReference type="AlphaFoldDB" id="A0A6N9YST9"/>
<feature type="transmembrane region" description="Helical" evidence="6">
    <location>
        <begin position="292"/>
        <end position="317"/>
    </location>
</feature>
<evidence type="ECO:0000313" key="8">
    <source>
        <dbReference type="Proteomes" id="UP000469185"/>
    </source>
</evidence>
<dbReference type="EMBL" id="JAAGOB010000015">
    <property type="protein sequence ID" value="NED97997.1"/>
    <property type="molecule type" value="Genomic_DNA"/>
</dbReference>
<protein>
    <submittedName>
        <fullName evidence="7">Inorganic phosphate transporter</fullName>
    </submittedName>
</protein>
<gene>
    <name evidence="7" type="ORF">G1H11_22115</name>
</gene>
<name>A0A6N9YST9_9ACTN</name>
<organism evidence="7 8">
    <name type="scientific">Phytoactinopolyspora alkaliphila</name>
    <dbReference type="NCBI Taxonomy" id="1783498"/>
    <lineage>
        <taxon>Bacteria</taxon>
        <taxon>Bacillati</taxon>
        <taxon>Actinomycetota</taxon>
        <taxon>Actinomycetes</taxon>
        <taxon>Jiangellales</taxon>
        <taxon>Jiangellaceae</taxon>
        <taxon>Phytoactinopolyspora</taxon>
    </lineage>
</organism>
<keyword evidence="5 6" id="KW-0472">Membrane</keyword>
<evidence type="ECO:0000256" key="3">
    <source>
        <dbReference type="ARBA" id="ARBA00022692"/>
    </source>
</evidence>
<dbReference type="GO" id="GO:0016020">
    <property type="term" value="C:membrane"/>
    <property type="evidence" value="ECO:0007669"/>
    <property type="project" value="UniProtKB-SubCell"/>
</dbReference>
<sequence length="318" mass="31808">MAPELLIALAVAFVVVTGMNDGGALIAPGLRVPALSVPVSLAILTTAVVALPLLVSTAVADTMAGAIVSNDDDAPTALAIGFLVAIVVVMSLAWAGLPTSLTLAVIGAIAGAGLGMDLAVGWNSVIRVLSIGMAAPIVGMLLALAGSWIWRAARDASYLSTVRRSHMAAFVAQCVAYGANDGQKMLVLFMAATAAGNGGRAVPWWAYLVIVAGFGVGAVLGLPKIARTVGNGILSTRPTHAVTAEFSAAAAVLGSAAVGAPVSMTQSIAGGLLGAGVHESYRRVRWRVVRNLALAWVVTLPVSFGAAAVAGLVAAALS</sequence>
<feature type="transmembrane region" description="Helical" evidence="6">
    <location>
        <begin position="101"/>
        <end position="121"/>
    </location>
</feature>